<dbReference type="PANTHER" id="PTHR23026">
    <property type="entry name" value="NADPH NITROREDUCTASE"/>
    <property type="match status" value="1"/>
</dbReference>
<dbReference type="OrthoDB" id="8156917at2"/>
<dbReference type="NCBIfam" id="NF047509">
    <property type="entry name" value="Rv3131_FMN_oxido"/>
    <property type="match status" value="1"/>
</dbReference>
<dbReference type="InterPro" id="IPR000415">
    <property type="entry name" value="Nitroreductase-like"/>
</dbReference>
<evidence type="ECO:0000313" key="2">
    <source>
        <dbReference type="Proteomes" id="UP000193484"/>
    </source>
</evidence>
<evidence type="ECO:0000313" key="1">
    <source>
        <dbReference type="EMBL" id="ORV03478.1"/>
    </source>
</evidence>
<dbReference type="STRING" id="1793.AWC04_10190"/>
<dbReference type="Proteomes" id="UP000193484">
    <property type="component" value="Unassembled WGS sequence"/>
</dbReference>
<reference evidence="1 2" key="1">
    <citation type="submission" date="2016-01" db="EMBL/GenBank/DDBJ databases">
        <title>The new phylogeny of the genus Mycobacterium.</title>
        <authorList>
            <person name="Tarcisio F."/>
            <person name="Conor M."/>
            <person name="Antonella G."/>
            <person name="Elisabetta G."/>
            <person name="Giulia F.S."/>
            <person name="Sara T."/>
            <person name="Anna F."/>
            <person name="Clotilde B."/>
            <person name="Roberto B."/>
            <person name="Veronica D.S."/>
            <person name="Fabio R."/>
            <person name="Monica P."/>
            <person name="Olivier J."/>
            <person name="Enrico T."/>
            <person name="Nicola S."/>
        </authorList>
    </citation>
    <scope>NUCLEOTIDE SEQUENCE [LARGE SCALE GENOMIC DNA]</scope>
    <source>
        <strain evidence="1 2">DSM 44179</strain>
    </source>
</reference>
<organism evidence="1 2">
    <name type="scientific">Mycolicibacterium fallax</name>
    <name type="common">Mycobacterium fallax</name>
    <dbReference type="NCBI Taxonomy" id="1793"/>
    <lineage>
        <taxon>Bacteria</taxon>
        <taxon>Bacillati</taxon>
        <taxon>Actinomycetota</taxon>
        <taxon>Actinomycetes</taxon>
        <taxon>Mycobacteriales</taxon>
        <taxon>Mycobacteriaceae</taxon>
        <taxon>Mycolicibacterium</taxon>
    </lineage>
</organism>
<dbReference type="EMBL" id="LQOJ01000037">
    <property type="protein sequence ID" value="ORV03478.1"/>
    <property type="molecule type" value="Genomic_DNA"/>
</dbReference>
<comment type="caution">
    <text evidence="1">The sequence shown here is derived from an EMBL/GenBank/DDBJ whole genome shotgun (WGS) entry which is preliminary data.</text>
</comment>
<dbReference type="PANTHER" id="PTHR23026:SF123">
    <property type="entry name" value="NAD(P)H NITROREDUCTASE RV3131-RELATED"/>
    <property type="match status" value="1"/>
</dbReference>
<dbReference type="AlphaFoldDB" id="A0A1X1RDI3"/>
<dbReference type="Gene3D" id="3.40.109.10">
    <property type="entry name" value="NADH Oxidase"/>
    <property type="match status" value="1"/>
</dbReference>
<accession>A0A1X1RDI3</accession>
<dbReference type="GO" id="GO:0016491">
    <property type="term" value="F:oxidoreductase activity"/>
    <property type="evidence" value="ECO:0007669"/>
    <property type="project" value="InterPro"/>
</dbReference>
<keyword evidence="2" id="KW-1185">Reference proteome</keyword>
<dbReference type="RefSeq" id="WP_085095702.1">
    <property type="nucleotide sequence ID" value="NZ_AP022603.1"/>
</dbReference>
<sequence length="329" mass="35096">MTLELPDEDTVHAALSLAVRAPSIHNSQPWRWRVGAESVQLYADSERHLPHTDPTRHDLLLSCGIALQHLTVGLAALGWQTHVHRLPNPSDPDHLASVEICGRGGSEQDIALAAAIPRRRTDRRIYSSWPVPGGDIALMASRAARHGVSLRRVKSAQVSHALTVAARRRTDDADYLAELAQWSGRAGFESGVPSRNIPPVDDAAVFPARIFANPGLAQPAGANTRADAGLAVALGTVADDPLTVLRAGEATGVVLLTATALGLASCPLTDPLELPDTREMVRQTVLGGDSYPQMLLRIGWAPINADPLPASPRRPLSEVVERLDGAPIC</sequence>
<dbReference type="InterPro" id="IPR050627">
    <property type="entry name" value="Nitroreductase/BluB"/>
</dbReference>
<name>A0A1X1RDI3_MYCFA</name>
<dbReference type="SUPFAM" id="SSF55469">
    <property type="entry name" value="FMN-dependent nitroreductase-like"/>
    <property type="match status" value="2"/>
</dbReference>
<proteinExistence type="predicted"/>
<gene>
    <name evidence="1" type="ORF">AWC04_10190</name>
</gene>
<protein>
    <submittedName>
        <fullName evidence="1">NAD(P)H nitroreductase</fullName>
    </submittedName>
</protein>